<gene>
    <name evidence="4" type="ORF">Tasa_003_055</name>
</gene>
<dbReference type="GO" id="GO:0008643">
    <property type="term" value="P:carbohydrate transport"/>
    <property type="evidence" value="ECO:0007669"/>
    <property type="project" value="InterPro"/>
</dbReference>
<dbReference type="InterPro" id="IPR007049">
    <property type="entry name" value="Carb-sel_porin_OprB"/>
</dbReference>
<organism evidence="4 5">
    <name type="scientific">Tanticharoenia sakaeratensis NBRC 103193</name>
    <dbReference type="NCBI Taxonomy" id="1231623"/>
    <lineage>
        <taxon>Bacteria</taxon>
        <taxon>Pseudomonadati</taxon>
        <taxon>Pseudomonadota</taxon>
        <taxon>Alphaproteobacteria</taxon>
        <taxon>Acetobacterales</taxon>
        <taxon>Acetobacteraceae</taxon>
        <taxon>Tanticharoenia</taxon>
    </lineage>
</organism>
<dbReference type="InterPro" id="IPR038673">
    <property type="entry name" value="OprB_sf"/>
</dbReference>
<feature type="region of interest" description="Disordered" evidence="3">
    <location>
        <begin position="1"/>
        <end position="30"/>
    </location>
</feature>
<keyword evidence="5" id="KW-1185">Reference proteome</keyword>
<dbReference type="Gene3D" id="2.40.160.180">
    <property type="entry name" value="Carbohydrate-selective porin OprB"/>
    <property type="match status" value="1"/>
</dbReference>
<dbReference type="PANTHER" id="PTHR37944">
    <property type="entry name" value="PORIN B"/>
    <property type="match status" value="1"/>
</dbReference>
<evidence type="ECO:0000256" key="1">
    <source>
        <dbReference type="ARBA" id="ARBA00008769"/>
    </source>
</evidence>
<evidence type="ECO:0000256" key="2">
    <source>
        <dbReference type="RuleBase" id="RU363072"/>
    </source>
</evidence>
<dbReference type="PANTHER" id="PTHR37944:SF1">
    <property type="entry name" value="PORIN B"/>
    <property type="match status" value="1"/>
</dbReference>
<dbReference type="GO" id="GO:0016020">
    <property type="term" value="C:membrane"/>
    <property type="evidence" value="ECO:0007669"/>
    <property type="project" value="InterPro"/>
</dbReference>
<comment type="similarity">
    <text evidence="1 2">Belongs to the OprB family.</text>
</comment>
<dbReference type="Pfam" id="PF04966">
    <property type="entry name" value="OprB"/>
    <property type="match status" value="1"/>
</dbReference>
<evidence type="ECO:0000256" key="3">
    <source>
        <dbReference type="SAM" id="MobiDB-lite"/>
    </source>
</evidence>
<dbReference type="STRING" id="1231623.Tasa_003_055"/>
<accession>A0A0D6MGY2</accession>
<reference evidence="4 5" key="1">
    <citation type="submission" date="2012-10" db="EMBL/GenBank/DDBJ databases">
        <title>Genome sequencing of Tanticharoenia sakaeratensis NBRC 103193.</title>
        <authorList>
            <person name="Azuma Y."/>
            <person name="Hadano H."/>
            <person name="Hirakawa H."/>
            <person name="Matsushita K."/>
        </authorList>
    </citation>
    <scope>NUCLEOTIDE SEQUENCE [LARGE SCALE GENOMIC DNA]</scope>
    <source>
        <strain evidence="4 5">NBRC 103193</strain>
    </source>
</reference>
<dbReference type="AlphaFoldDB" id="A0A0D6MGY2"/>
<dbReference type="EMBL" id="BALE01000003">
    <property type="protein sequence ID" value="GAN52877.1"/>
    <property type="molecule type" value="Genomic_DNA"/>
</dbReference>
<dbReference type="InterPro" id="IPR052932">
    <property type="entry name" value="OprB_Porin"/>
</dbReference>
<evidence type="ECO:0000313" key="5">
    <source>
        <dbReference type="Proteomes" id="UP000032679"/>
    </source>
</evidence>
<proteinExistence type="inferred from homology"/>
<comment type="caution">
    <text evidence="4">The sequence shown here is derived from an EMBL/GenBank/DDBJ whole genome shotgun (WGS) entry which is preliminary data.</text>
</comment>
<dbReference type="GO" id="GO:0015288">
    <property type="term" value="F:porin activity"/>
    <property type="evidence" value="ECO:0007669"/>
    <property type="project" value="InterPro"/>
</dbReference>
<evidence type="ECO:0000313" key="4">
    <source>
        <dbReference type="EMBL" id="GAN52877.1"/>
    </source>
</evidence>
<name>A0A0D6MGY2_9PROT</name>
<protein>
    <submittedName>
        <fullName evidence="4">Porin B precursur</fullName>
    </submittedName>
</protein>
<dbReference type="Proteomes" id="UP000032679">
    <property type="component" value="Unassembled WGS sequence"/>
</dbReference>
<sequence length="457" mass="50007">MSNGDPYDRIGPMEGTRISTAKPPPVPDTPFFPSSFDAWLHQGTMTGDWGGLRTRLQNEGIAIQGHYLEDSAGNPVGGKSKDVRYAHEFGLGADINTAKLLGTDLGVVHALITERAGLGLGATLPALDSPQEIFGSGETVRITRLSIEKQITKYADVELGEINTENDFGQSTMHWGMNLYCQFESNAICGMPQALAINSGYGYYPTAHPGAYLKLYPAGNDRYLVSAGIYNVDPAIANTHNGFQLGLHNSTGVYLPFQLGWHGGGTDSSGTLPTNLKIGGYWDTSEVANMYSHLQSFEPATAPQLVNLPIEQIRGRYGGWFEGDQMLERDAGDPNRSTVAFMSIIWGDPRTSEAPYFVTAGIVRKGTFWNRPQDTISLGGKILIVNRQLTNYVAELQQQGFRGLVKPSDENMLEANYGWRPSPWLTVRPGAQYIWHPGGTNLYKNALLLDFECGITF</sequence>